<dbReference type="Pfam" id="PF01208">
    <property type="entry name" value="URO-D"/>
    <property type="match status" value="1"/>
</dbReference>
<dbReference type="Gene3D" id="3.20.20.210">
    <property type="match status" value="1"/>
</dbReference>
<dbReference type="PANTHER" id="PTHR47099">
    <property type="entry name" value="METHYLCOBAMIDE:COM METHYLTRANSFERASE MTBA"/>
    <property type="match status" value="1"/>
</dbReference>
<accession>X1S0M0</accession>
<dbReference type="AlphaFoldDB" id="X1S0M0"/>
<dbReference type="InterPro" id="IPR052024">
    <property type="entry name" value="Methanogen_methyltrans"/>
</dbReference>
<evidence type="ECO:0000313" key="2">
    <source>
        <dbReference type="EMBL" id="GAI86443.1"/>
    </source>
</evidence>
<protein>
    <recommendedName>
        <fullName evidence="1">Uroporphyrinogen decarboxylase (URO-D) domain-containing protein</fullName>
    </recommendedName>
</protein>
<reference evidence="2" key="1">
    <citation type="journal article" date="2014" name="Front. Microbiol.">
        <title>High frequency of phylogenetically diverse reductive dehalogenase-homologous genes in deep subseafloor sedimentary metagenomes.</title>
        <authorList>
            <person name="Kawai M."/>
            <person name="Futagami T."/>
            <person name="Toyoda A."/>
            <person name="Takaki Y."/>
            <person name="Nishi S."/>
            <person name="Hori S."/>
            <person name="Arai W."/>
            <person name="Tsubouchi T."/>
            <person name="Morono Y."/>
            <person name="Uchiyama I."/>
            <person name="Ito T."/>
            <person name="Fujiyama A."/>
            <person name="Inagaki F."/>
            <person name="Takami H."/>
        </authorList>
    </citation>
    <scope>NUCLEOTIDE SEQUENCE</scope>
    <source>
        <strain evidence="2">Expedition CK06-06</strain>
    </source>
</reference>
<name>X1S0M0_9ZZZZ</name>
<dbReference type="InterPro" id="IPR038071">
    <property type="entry name" value="UROD/MetE-like_sf"/>
</dbReference>
<evidence type="ECO:0000259" key="1">
    <source>
        <dbReference type="Pfam" id="PF01208"/>
    </source>
</evidence>
<proteinExistence type="predicted"/>
<feature type="domain" description="Uroporphyrinogen decarboxylase (URO-D)" evidence="1">
    <location>
        <begin position="3"/>
        <end position="255"/>
    </location>
</feature>
<sequence length="277" mass="31349">MTTKKDIDEYPWPDPKVNIMEGVVERARYLHEQTDYFVVGANWFEIFPFNGYAFVCGMDKWLTDMKIRPKFYHQLAEKLLELNLAIGAQFYGGIGQYVDGANILDDLGTQEAGLMSRDDYVEFVKPYTAEIIKNIRKYIRPEAKIIIHCCGSNYWAIPDLIDIGVNVLNPVQPLARNMEPWRLKEGFGGKIAFQGGLDTQLLLTFGTTSEVRQGVKKLMQEYAPGGGYIFAIAQNIQPDIPPENIVAAFDAAREYGKYPIPEPSGQSYVDFIRGLNL</sequence>
<dbReference type="GO" id="GO:0004853">
    <property type="term" value="F:uroporphyrinogen decarboxylase activity"/>
    <property type="evidence" value="ECO:0007669"/>
    <property type="project" value="InterPro"/>
</dbReference>
<dbReference type="PANTHER" id="PTHR47099:SF1">
    <property type="entry name" value="METHYLCOBAMIDE:COM METHYLTRANSFERASE MTBA"/>
    <property type="match status" value="1"/>
</dbReference>
<dbReference type="InterPro" id="IPR000257">
    <property type="entry name" value="Uroporphyrinogen_deCOase"/>
</dbReference>
<comment type="caution">
    <text evidence="2">The sequence shown here is derived from an EMBL/GenBank/DDBJ whole genome shotgun (WGS) entry which is preliminary data.</text>
</comment>
<gene>
    <name evidence="2" type="ORF">S12H4_19883</name>
</gene>
<dbReference type="GO" id="GO:0006779">
    <property type="term" value="P:porphyrin-containing compound biosynthetic process"/>
    <property type="evidence" value="ECO:0007669"/>
    <property type="project" value="InterPro"/>
</dbReference>
<dbReference type="SUPFAM" id="SSF51726">
    <property type="entry name" value="UROD/MetE-like"/>
    <property type="match status" value="1"/>
</dbReference>
<organism evidence="2">
    <name type="scientific">marine sediment metagenome</name>
    <dbReference type="NCBI Taxonomy" id="412755"/>
    <lineage>
        <taxon>unclassified sequences</taxon>
        <taxon>metagenomes</taxon>
        <taxon>ecological metagenomes</taxon>
    </lineage>
</organism>
<dbReference type="EMBL" id="BARW01010000">
    <property type="protein sequence ID" value="GAI86443.1"/>
    <property type="molecule type" value="Genomic_DNA"/>
</dbReference>